<gene>
    <name evidence="2" type="ORF">Fot_34545</name>
</gene>
<dbReference type="Proteomes" id="UP001604277">
    <property type="component" value="Unassembled WGS sequence"/>
</dbReference>
<dbReference type="AlphaFoldDB" id="A0ABD1SIZ7"/>
<sequence length="115" mass="12502">MYVSFENGSVGVLTASSLCLRCQINISAYLPPYPCQSAYPLVIAAHPSEPNQFAIGLTDGGVCVIEPLETVVRQVGHLTSTRKRWLGKHGLCTASSDQPQRDIGVYTKRPPNETK</sequence>
<evidence type="ECO:0000256" key="1">
    <source>
        <dbReference type="SAM" id="MobiDB-lite"/>
    </source>
</evidence>
<dbReference type="InterPro" id="IPR027728">
    <property type="entry name" value="Topless_fam"/>
</dbReference>
<evidence type="ECO:0000313" key="2">
    <source>
        <dbReference type="EMBL" id="KAL2500697.1"/>
    </source>
</evidence>
<evidence type="ECO:0000313" key="3">
    <source>
        <dbReference type="Proteomes" id="UP001604277"/>
    </source>
</evidence>
<proteinExistence type="predicted"/>
<dbReference type="PANTHER" id="PTHR44083">
    <property type="entry name" value="TOPLESS-RELATED PROTEIN 1-RELATED"/>
    <property type="match status" value="1"/>
</dbReference>
<protein>
    <submittedName>
        <fullName evidence="2">Topless-related protein 4-like</fullName>
    </submittedName>
</protein>
<accession>A0ABD1SIZ7</accession>
<keyword evidence="3" id="KW-1185">Reference proteome</keyword>
<dbReference type="PANTHER" id="PTHR44083:SF35">
    <property type="entry name" value="TOPLESS-RELATED PROTEIN 4-LIKE ISOFORM X1"/>
    <property type="match status" value="1"/>
</dbReference>
<comment type="caution">
    <text evidence="2">The sequence shown here is derived from an EMBL/GenBank/DDBJ whole genome shotgun (WGS) entry which is preliminary data.</text>
</comment>
<reference evidence="3" key="1">
    <citation type="submission" date="2024-07" db="EMBL/GenBank/DDBJ databases">
        <title>Two chromosome-level genome assemblies of Korean endemic species Abeliophyllum distichum and Forsythia ovata (Oleaceae).</title>
        <authorList>
            <person name="Jang H."/>
        </authorList>
    </citation>
    <scope>NUCLEOTIDE SEQUENCE [LARGE SCALE GENOMIC DNA]</scope>
</reference>
<name>A0ABD1SIZ7_9LAMI</name>
<organism evidence="2 3">
    <name type="scientific">Forsythia ovata</name>
    <dbReference type="NCBI Taxonomy" id="205694"/>
    <lineage>
        <taxon>Eukaryota</taxon>
        <taxon>Viridiplantae</taxon>
        <taxon>Streptophyta</taxon>
        <taxon>Embryophyta</taxon>
        <taxon>Tracheophyta</taxon>
        <taxon>Spermatophyta</taxon>
        <taxon>Magnoliopsida</taxon>
        <taxon>eudicotyledons</taxon>
        <taxon>Gunneridae</taxon>
        <taxon>Pentapetalae</taxon>
        <taxon>asterids</taxon>
        <taxon>lamiids</taxon>
        <taxon>Lamiales</taxon>
        <taxon>Oleaceae</taxon>
        <taxon>Forsythieae</taxon>
        <taxon>Forsythia</taxon>
    </lineage>
</organism>
<dbReference type="EMBL" id="JBFOLJ010000010">
    <property type="protein sequence ID" value="KAL2500697.1"/>
    <property type="molecule type" value="Genomic_DNA"/>
</dbReference>
<feature type="region of interest" description="Disordered" evidence="1">
    <location>
        <begin position="92"/>
        <end position="115"/>
    </location>
</feature>